<name>A0ABS5EH06_9PROT</name>
<feature type="transmembrane region" description="Helical" evidence="3">
    <location>
        <begin position="37"/>
        <end position="61"/>
    </location>
</feature>
<dbReference type="Proteomes" id="UP000698752">
    <property type="component" value="Unassembled WGS sequence"/>
</dbReference>
<feature type="transmembrane region" description="Helical" evidence="3">
    <location>
        <begin position="81"/>
        <end position="104"/>
    </location>
</feature>
<dbReference type="PRINTS" id="PR01437">
    <property type="entry name" value="NUOXDRDTASE4"/>
</dbReference>
<dbReference type="PANTHER" id="PTHR43373">
    <property type="entry name" value="NA(+)/H(+) ANTIPORTER SUBUNIT"/>
    <property type="match status" value="1"/>
</dbReference>
<feature type="transmembrane region" description="Helical" evidence="3">
    <location>
        <begin position="6"/>
        <end position="25"/>
    </location>
</feature>
<feature type="transmembrane region" description="Helical" evidence="3">
    <location>
        <begin position="351"/>
        <end position="370"/>
    </location>
</feature>
<keyword evidence="3" id="KW-0472">Membrane</keyword>
<dbReference type="InterPro" id="IPR003918">
    <property type="entry name" value="NADH_UbQ_OxRdtase"/>
</dbReference>
<dbReference type="InterPro" id="IPR050616">
    <property type="entry name" value="CPA3_Na-H_Antiporter_A"/>
</dbReference>
<dbReference type="EMBL" id="JAAEDI010000011">
    <property type="protein sequence ID" value="MBR0650255.1"/>
    <property type="molecule type" value="Genomic_DNA"/>
</dbReference>
<feature type="transmembrane region" description="Helical" evidence="3">
    <location>
        <begin position="248"/>
        <end position="268"/>
    </location>
</feature>
<feature type="transmembrane region" description="Helical" evidence="3">
    <location>
        <begin position="280"/>
        <end position="299"/>
    </location>
</feature>
<feature type="transmembrane region" description="Helical" evidence="3">
    <location>
        <begin position="171"/>
        <end position="191"/>
    </location>
</feature>
<keyword evidence="2 3" id="KW-0812">Transmembrane</keyword>
<feature type="transmembrane region" description="Helical" evidence="3">
    <location>
        <begin position="211"/>
        <end position="236"/>
    </location>
</feature>
<accession>A0ABS5EH06</accession>
<dbReference type="RefSeq" id="WP_211868820.1">
    <property type="nucleotide sequence ID" value="NZ_JAAEDI010000011.1"/>
</dbReference>
<dbReference type="Pfam" id="PF00361">
    <property type="entry name" value="Proton_antipo_M"/>
    <property type="match status" value="1"/>
</dbReference>
<evidence type="ECO:0000313" key="5">
    <source>
        <dbReference type="EMBL" id="MBR0650255.1"/>
    </source>
</evidence>
<comment type="subcellular location">
    <subcellularLocation>
        <location evidence="1">Endomembrane system</location>
        <topology evidence="1">Multi-pass membrane protein</topology>
    </subcellularLocation>
    <subcellularLocation>
        <location evidence="2">Membrane</location>
        <topology evidence="2">Multi-pass membrane protein</topology>
    </subcellularLocation>
</comment>
<feature type="transmembrane region" description="Helical" evidence="3">
    <location>
        <begin position="382"/>
        <end position="402"/>
    </location>
</feature>
<gene>
    <name evidence="5" type="ORF">GXW78_11330</name>
</gene>
<reference evidence="6" key="1">
    <citation type="journal article" date="2021" name="Syst. Appl. Microbiol.">
        <title>Roseomonas hellenica sp. nov., isolated from roots of wild-growing Alkanna tinctoria.</title>
        <authorList>
            <person name="Rat A."/>
            <person name="Naranjo H.D."/>
            <person name="Lebbe L."/>
            <person name="Cnockaert M."/>
            <person name="Krigas N."/>
            <person name="Grigoriadou K."/>
            <person name="Maloupa E."/>
            <person name="Willems A."/>
        </authorList>
    </citation>
    <scope>NUCLEOTIDE SEQUENCE [LARGE SCALE GENOMIC DNA]</scope>
    <source>
        <strain evidence="6">LMG 31159</strain>
    </source>
</reference>
<evidence type="ECO:0000259" key="4">
    <source>
        <dbReference type="Pfam" id="PF00361"/>
    </source>
</evidence>
<feature type="transmembrane region" description="Helical" evidence="3">
    <location>
        <begin position="422"/>
        <end position="444"/>
    </location>
</feature>
<comment type="caution">
    <text evidence="5">The sequence shown here is derived from an EMBL/GenBank/DDBJ whole genome shotgun (WGS) entry which is preliminary data.</text>
</comment>
<feature type="transmembrane region" description="Helical" evidence="3">
    <location>
        <begin position="116"/>
        <end position="134"/>
    </location>
</feature>
<keyword evidence="3" id="KW-1133">Transmembrane helix</keyword>
<keyword evidence="6" id="KW-1185">Reference proteome</keyword>
<organism evidence="5 6">
    <name type="scientific">Neoroseomonas terrae</name>
    <dbReference type="NCBI Taxonomy" id="424799"/>
    <lineage>
        <taxon>Bacteria</taxon>
        <taxon>Pseudomonadati</taxon>
        <taxon>Pseudomonadota</taxon>
        <taxon>Alphaproteobacteria</taxon>
        <taxon>Acetobacterales</taxon>
        <taxon>Acetobacteraceae</taxon>
        <taxon>Neoroseomonas</taxon>
    </lineage>
</organism>
<evidence type="ECO:0000256" key="2">
    <source>
        <dbReference type="RuleBase" id="RU000320"/>
    </source>
</evidence>
<dbReference type="PANTHER" id="PTHR43373:SF1">
    <property type="entry name" value="NA(+)_H(+) ANTIPORTER SUBUNIT A"/>
    <property type="match status" value="1"/>
</dbReference>
<dbReference type="InterPro" id="IPR001750">
    <property type="entry name" value="ND/Mrp_TM"/>
</dbReference>
<feature type="transmembrane region" description="Helical" evidence="3">
    <location>
        <begin position="465"/>
        <end position="488"/>
    </location>
</feature>
<sequence length="497" mass="50810">MQATGWGALPMLAVMLPVLAMVVALPLGARRAERLTLAMLPAGLALAIGTAVAVQVGGAPVVHLLGHWSPPLGLAFRADGLAAAMLLTAAVVIGAVAIFARADFGTKAGQPERREAFAFWPLLLAVWSAINLAVVANDLFTLYVALELLTFAAMPLVCLDGSRTTMEAALRYLMFALLGSVLYLLGVALIYGACGTLDITLLARMAPDQPAVILAIVLMTVGLLAKTALLPLHLWLPPAHAGAPAAASAVLSALVIKGSFVLLLRLWFGVMAGQPMPGAAQILAGLGAAAILLGSVAALREARLKLLVAYSTVAQIGYLFLMFPLLASVAADSQVAAMAWSGGAVQAVSHAFAKAAMFLAAGIMAARFGHDRIVELGGAGRAMPVTLLTFGLAGLSLMGVPPSGGFAAKWLLLSAAIGAGQWWWALVVLGGGLLTGGYVYRVLASGLRAGEGAPDPAPIAWQRDGVALGLAVISVVLGFLPLAAFGLVQVGRLGVLP</sequence>
<feature type="domain" description="NADH:quinone oxidoreductase/Mrp antiporter transmembrane" evidence="4">
    <location>
        <begin position="136"/>
        <end position="434"/>
    </location>
</feature>
<evidence type="ECO:0000256" key="3">
    <source>
        <dbReference type="SAM" id="Phobius"/>
    </source>
</evidence>
<feature type="transmembrane region" description="Helical" evidence="3">
    <location>
        <begin position="306"/>
        <end position="331"/>
    </location>
</feature>
<feature type="transmembrane region" description="Helical" evidence="3">
    <location>
        <begin position="140"/>
        <end position="159"/>
    </location>
</feature>
<protein>
    <submittedName>
        <fullName evidence="5">NADH-quinone oxidoreductase subunit J</fullName>
    </submittedName>
</protein>
<evidence type="ECO:0000256" key="1">
    <source>
        <dbReference type="ARBA" id="ARBA00004127"/>
    </source>
</evidence>
<evidence type="ECO:0000313" key="6">
    <source>
        <dbReference type="Proteomes" id="UP000698752"/>
    </source>
</evidence>
<proteinExistence type="predicted"/>